<evidence type="ECO:0000256" key="1">
    <source>
        <dbReference type="SAM" id="MobiDB-lite"/>
    </source>
</evidence>
<reference evidence="2" key="1">
    <citation type="submission" date="2022-12" db="EMBL/GenBank/DDBJ databases">
        <authorList>
            <person name="Webb A."/>
        </authorList>
    </citation>
    <scope>NUCLEOTIDE SEQUENCE</scope>
    <source>
        <strain evidence="2">Hp1</strain>
    </source>
</reference>
<sequence length="373" mass="42120">MPRRAGEKATGSKSSAASANPKQGRASKTAGGRAAVKKKRRRKSSWDYEDEDDDGDVAFEVQDSGSESEEKSAQVRKKRSRAPATQGNKKTKASVSERRKKESQVDKAEEQEDEEREDETEQERVRLEEKKRSKKQQYEQDSGSMLKEVRDLALQEKKTQEKLIEKLKKDITTLSKQAEEERKKHKKEVDKLVADKMREYNANQRSKDDEDVEKTALREHIRELESQFASFKRSTGPNDVVTVNAAAISAASAVQNSEASMQLDQANKLLKMYRLATSMDIRLIQSTDDDEQDGDDCTEIVCTTTDSATGNQFEFELAIPAAASSEIEYLPSEKPPTGIKVPSYLRDELSFSRSEMTKFTRSVLDIVSRKKKS</sequence>
<keyword evidence="3" id="KW-1185">Reference proteome</keyword>
<feature type="compositionally biased region" description="Low complexity" evidence="1">
    <location>
        <begin position="8"/>
        <end position="19"/>
    </location>
</feature>
<organism evidence="2 3">
    <name type="scientific">Hyaloperonospora brassicae</name>
    <name type="common">Brassica downy mildew</name>
    <name type="synonym">Peronospora brassicae</name>
    <dbReference type="NCBI Taxonomy" id="162125"/>
    <lineage>
        <taxon>Eukaryota</taxon>
        <taxon>Sar</taxon>
        <taxon>Stramenopiles</taxon>
        <taxon>Oomycota</taxon>
        <taxon>Peronosporomycetes</taxon>
        <taxon>Peronosporales</taxon>
        <taxon>Peronosporaceae</taxon>
        <taxon>Hyaloperonospora</taxon>
    </lineage>
</organism>
<feature type="compositionally biased region" description="Basic and acidic residues" evidence="1">
    <location>
        <begin position="95"/>
        <end position="108"/>
    </location>
</feature>
<evidence type="ECO:0008006" key="4">
    <source>
        <dbReference type="Google" id="ProtNLM"/>
    </source>
</evidence>
<accession>A0AAV0V088</accession>
<feature type="compositionally biased region" description="Acidic residues" evidence="1">
    <location>
        <begin position="47"/>
        <end position="57"/>
    </location>
</feature>
<dbReference type="EMBL" id="CANTFL010001473">
    <property type="protein sequence ID" value="CAI5742601.1"/>
    <property type="molecule type" value="Genomic_DNA"/>
</dbReference>
<comment type="caution">
    <text evidence="2">The sequence shown here is derived from an EMBL/GenBank/DDBJ whole genome shotgun (WGS) entry which is preliminary data.</text>
</comment>
<feature type="compositionally biased region" description="Acidic residues" evidence="1">
    <location>
        <begin position="109"/>
        <end position="121"/>
    </location>
</feature>
<name>A0AAV0V088_HYABA</name>
<proteinExistence type="predicted"/>
<feature type="region of interest" description="Disordered" evidence="1">
    <location>
        <begin position="1"/>
        <end position="151"/>
    </location>
</feature>
<feature type="compositionally biased region" description="Basic and acidic residues" evidence="1">
    <location>
        <begin position="122"/>
        <end position="131"/>
    </location>
</feature>
<dbReference type="AlphaFoldDB" id="A0AAV0V088"/>
<evidence type="ECO:0000313" key="2">
    <source>
        <dbReference type="EMBL" id="CAI5742601.1"/>
    </source>
</evidence>
<dbReference type="Proteomes" id="UP001162031">
    <property type="component" value="Unassembled WGS sequence"/>
</dbReference>
<evidence type="ECO:0000313" key="3">
    <source>
        <dbReference type="Proteomes" id="UP001162031"/>
    </source>
</evidence>
<gene>
    <name evidence="2" type="ORF">HBR001_LOCUS9063</name>
</gene>
<protein>
    <recommendedName>
        <fullName evidence="4">Monopolin complex subunit Csm1/Pcs1 C-terminal domain-containing protein</fullName>
    </recommendedName>
</protein>